<keyword evidence="3" id="KW-1185">Reference proteome</keyword>
<reference evidence="2" key="1">
    <citation type="submission" date="2021-02" db="EMBL/GenBank/DDBJ databases">
        <title>Genome sequence Cadophora malorum strain M34.</title>
        <authorList>
            <person name="Stefanovic E."/>
            <person name="Vu D."/>
            <person name="Scully C."/>
            <person name="Dijksterhuis J."/>
            <person name="Roader J."/>
            <person name="Houbraken J."/>
        </authorList>
    </citation>
    <scope>NUCLEOTIDE SEQUENCE</scope>
    <source>
        <strain evidence="2">M34</strain>
    </source>
</reference>
<evidence type="ECO:0000313" key="3">
    <source>
        <dbReference type="Proteomes" id="UP000664132"/>
    </source>
</evidence>
<organism evidence="2 3">
    <name type="scientific">Cadophora malorum</name>
    <dbReference type="NCBI Taxonomy" id="108018"/>
    <lineage>
        <taxon>Eukaryota</taxon>
        <taxon>Fungi</taxon>
        <taxon>Dikarya</taxon>
        <taxon>Ascomycota</taxon>
        <taxon>Pezizomycotina</taxon>
        <taxon>Leotiomycetes</taxon>
        <taxon>Helotiales</taxon>
        <taxon>Ploettnerulaceae</taxon>
        <taxon>Cadophora</taxon>
    </lineage>
</organism>
<dbReference type="EMBL" id="JAFJYH010000145">
    <property type="protein sequence ID" value="KAG4417806.1"/>
    <property type="molecule type" value="Genomic_DNA"/>
</dbReference>
<dbReference type="OrthoDB" id="5429770at2759"/>
<evidence type="ECO:0000256" key="1">
    <source>
        <dbReference type="SAM" id="MobiDB-lite"/>
    </source>
</evidence>
<name>A0A8H7W4Z2_9HELO</name>
<feature type="region of interest" description="Disordered" evidence="1">
    <location>
        <begin position="311"/>
        <end position="330"/>
    </location>
</feature>
<protein>
    <submittedName>
        <fullName evidence="2">Uncharacterized protein</fullName>
    </submittedName>
</protein>
<dbReference type="PANTHER" id="PTHR38791">
    <property type="entry name" value="ZN(II)2CYS6 TRANSCRIPTION FACTOR (EUROFUNG)-RELATED-RELATED"/>
    <property type="match status" value="1"/>
</dbReference>
<dbReference type="PANTHER" id="PTHR38791:SF5">
    <property type="entry name" value="TRANSCRIPTION FACTOR DBAG-RELATED"/>
    <property type="match status" value="1"/>
</dbReference>
<comment type="caution">
    <text evidence="2">The sequence shown here is derived from an EMBL/GenBank/DDBJ whole genome shotgun (WGS) entry which is preliminary data.</text>
</comment>
<proteinExistence type="predicted"/>
<evidence type="ECO:0000313" key="2">
    <source>
        <dbReference type="EMBL" id="KAG4417806.1"/>
    </source>
</evidence>
<sequence>MNGAAALLKLRGRPQLWTPIGFKLFMHASTHVMVGCLHREIAMPPELLELRQEAFQSVSDEPVWKYLRTADELTSFRGAVRSGTLSDPEDIITAALIIDREMHQISTDIPPGWIYEKVLSEVEQDIVFENQYDIYYDHCIAQTWNGMRTARIMLNETICFQLTRLSESRPGYASQWDQSTQICVEMSNAILRSVPQHIGYTCRTPFQGDGSTAHLSQPLKRDPSHPSLGSWFLLWPLYIAATTRVATAEMRCYAGTILDFVGEAITIKQGTNLASFIRDHSAQGNEAAGAGLGMAVDKDGKRIGALRRMMDREDAEAREEEETLLHGNAS</sequence>
<gene>
    <name evidence="2" type="ORF">IFR04_009094</name>
</gene>
<dbReference type="Proteomes" id="UP000664132">
    <property type="component" value="Unassembled WGS sequence"/>
</dbReference>
<dbReference type="InterPro" id="IPR053175">
    <property type="entry name" value="DHMBA_Reg_Transcription_Factor"/>
</dbReference>
<feature type="compositionally biased region" description="Acidic residues" evidence="1">
    <location>
        <begin position="313"/>
        <end position="322"/>
    </location>
</feature>
<dbReference type="AlphaFoldDB" id="A0A8H7W4Z2"/>
<accession>A0A8H7W4Z2</accession>